<sequence>MYLFFYAVNFSLNFSTINPITYPILSRLQDEPKMYELFKLQLLNIDPRQPTLFRIVNIMSQHLSNRHITASFW</sequence>
<gene>
    <name evidence="1" type="ORF">HUJ06_022687</name>
</gene>
<dbReference type="EMBL" id="DUZY01000001">
    <property type="protein sequence ID" value="DAD21223.1"/>
    <property type="molecule type" value="Genomic_DNA"/>
</dbReference>
<evidence type="ECO:0000313" key="2">
    <source>
        <dbReference type="Proteomes" id="UP000607653"/>
    </source>
</evidence>
<proteinExistence type="predicted"/>
<dbReference type="Proteomes" id="UP000607653">
    <property type="component" value="Unassembled WGS sequence"/>
</dbReference>
<comment type="caution">
    <text evidence="1">The sequence shown here is derived from an EMBL/GenBank/DDBJ whole genome shotgun (WGS) entry which is preliminary data.</text>
</comment>
<accession>A0A822XNE4</accession>
<protein>
    <submittedName>
        <fullName evidence="1">Uncharacterized protein</fullName>
    </submittedName>
</protein>
<reference evidence="1 2" key="1">
    <citation type="journal article" date="2020" name="Mol. Biol. Evol.">
        <title>Distinct Expression and Methylation Patterns for Genes with Different Fates following a Single Whole-Genome Duplication in Flowering Plants.</title>
        <authorList>
            <person name="Shi T."/>
            <person name="Rahmani R.S."/>
            <person name="Gugger P.F."/>
            <person name="Wang M."/>
            <person name="Li H."/>
            <person name="Zhang Y."/>
            <person name="Li Z."/>
            <person name="Wang Q."/>
            <person name="Van de Peer Y."/>
            <person name="Marchal K."/>
            <person name="Chen J."/>
        </authorList>
    </citation>
    <scope>NUCLEOTIDE SEQUENCE [LARGE SCALE GENOMIC DNA]</scope>
    <source>
        <tissue evidence="1">Leaf</tissue>
    </source>
</reference>
<organism evidence="1 2">
    <name type="scientific">Nelumbo nucifera</name>
    <name type="common">Sacred lotus</name>
    <dbReference type="NCBI Taxonomy" id="4432"/>
    <lineage>
        <taxon>Eukaryota</taxon>
        <taxon>Viridiplantae</taxon>
        <taxon>Streptophyta</taxon>
        <taxon>Embryophyta</taxon>
        <taxon>Tracheophyta</taxon>
        <taxon>Spermatophyta</taxon>
        <taxon>Magnoliopsida</taxon>
        <taxon>Proteales</taxon>
        <taxon>Nelumbonaceae</taxon>
        <taxon>Nelumbo</taxon>
    </lineage>
</organism>
<evidence type="ECO:0000313" key="1">
    <source>
        <dbReference type="EMBL" id="DAD21223.1"/>
    </source>
</evidence>
<dbReference type="AlphaFoldDB" id="A0A822XNE4"/>
<keyword evidence="2" id="KW-1185">Reference proteome</keyword>
<name>A0A822XNE4_NELNU</name>